<dbReference type="InterPro" id="IPR050229">
    <property type="entry name" value="GlpE_sulfurtransferase"/>
</dbReference>
<accession>A0A3B1BFL1</accession>
<dbReference type="SUPFAM" id="SSF52821">
    <property type="entry name" value="Rhodanese/Cell cycle control phosphatase"/>
    <property type="match status" value="1"/>
</dbReference>
<evidence type="ECO:0000313" key="2">
    <source>
        <dbReference type="EMBL" id="VAX03777.1"/>
    </source>
</evidence>
<dbReference type="CDD" id="cd00158">
    <property type="entry name" value="RHOD"/>
    <property type="match status" value="1"/>
</dbReference>
<feature type="domain" description="Rhodanese" evidence="1">
    <location>
        <begin position="25"/>
        <end position="109"/>
    </location>
</feature>
<protein>
    <recommendedName>
        <fullName evidence="1">Rhodanese domain-containing protein</fullName>
    </recommendedName>
</protein>
<dbReference type="InterPro" id="IPR036873">
    <property type="entry name" value="Rhodanese-like_dom_sf"/>
</dbReference>
<proteinExistence type="predicted"/>
<dbReference type="PANTHER" id="PTHR43031:SF17">
    <property type="entry name" value="SULFURTRANSFERASE YTWF-RELATED"/>
    <property type="match status" value="1"/>
</dbReference>
<evidence type="ECO:0000259" key="1">
    <source>
        <dbReference type="PROSITE" id="PS50206"/>
    </source>
</evidence>
<name>A0A3B1BFL1_9ZZZZ</name>
<organism evidence="2">
    <name type="scientific">hydrothermal vent metagenome</name>
    <dbReference type="NCBI Taxonomy" id="652676"/>
    <lineage>
        <taxon>unclassified sequences</taxon>
        <taxon>metagenomes</taxon>
        <taxon>ecological metagenomes</taxon>
    </lineage>
</organism>
<dbReference type="SMART" id="SM00450">
    <property type="entry name" value="RHOD"/>
    <property type="match status" value="1"/>
</dbReference>
<dbReference type="PANTHER" id="PTHR43031">
    <property type="entry name" value="FAD-DEPENDENT OXIDOREDUCTASE"/>
    <property type="match status" value="1"/>
</dbReference>
<dbReference type="InterPro" id="IPR001763">
    <property type="entry name" value="Rhodanese-like_dom"/>
</dbReference>
<dbReference type="EMBL" id="UOFU01000349">
    <property type="protein sequence ID" value="VAX03777.1"/>
    <property type="molecule type" value="Genomic_DNA"/>
</dbReference>
<dbReference type="Gene3D" id="3.40.250.10">
    <property type="entry name" value="Rhodanese-like domain"/>
    <property type="match status" value="1"/>
</dbReference>
<sequence>MFADNVKEINAPELGQWLQDEAGICHIIDVREMVEIAQGTIPSAKPIPLATLPARMDELDREQRLVIICRSGARSAQACQFLQQQGYDNVYNLRGGMIGWAHESLPIERL</sequence>
<dbReference type="AlphaFoldDB" id="A0A3B1BFL1"/>
<dbReference type="PROSITE" id="PS50206">
    <property type="entry name" value="RHODANESE_3"/>
    <property type="match status" value="1"/>
</dbReference>
<gene>
    <name evidence="2" type="ORF">MNBD_GAMMA20-507</name>
</gene>
<dbReference type="Pfam" id="PF00581">
    <property type="entry name" value="Rhodanese"/>
    <property type="match status" value="1"/>
</dbReference>
<reference evidence="2" key="1">
    <citation type="submission" date="2018-06" db="EMBL/GenBank/DDBJ databases">
        <authorList>
            <person name="Zhirakovskaya E."/>
        </authorList>
    </citation>
    <scope>NUCLEOTIDE SEQUENCE</scope>
</reference>